<organism evidence="1 2">
    <name type="scientific">Hevea brasiliensis</name>
    <name type="common">Para rubber tree</name>
    <name type="synonym">Siphonia brasiliensis</name>
    <dbReference type="NCBI Taxonomy" id="3981"/>
    <lineage>
        <taxon>Eukaryota</taxon>
        <taxon>Viridiplantae</taxon>
        <taxon>Streptophyta</taxon>
        <taxon>Embryophyta</taxon>
        <taxon>Tracheophyta</taxon>
        <taxon>Spermatophyta</taxon>
        <taxon>Magnoliopsida</taxon>
        <taxon>eudicotyledons</taxon>
        <taxon>Gunneridae</taxon>
        <taxon>Pentapetalae</taxon>
        <taxon>rosids</taxon>
        <taxon>fabids</taxon>
        <taxon>Malpighiales</taxon>
        <taxon>Euphorbiaceae</taxon>
        <taxon>Crotonoideae</taxon>
        <taxon>Micrandreae</taxon>
        <taxon>Hevea</taxon>
    </lineage>
</organism>
<comment type="caution">
    <text evidence="1">The sequence shown here is derived from an EMBL/GenBank/DDBJ whole genome shotgun (WGS) entry which is preliminary data.</text>
</comment>
<evidence type="ECO:0000313" key="2">
    <source>
        <dbReference type="Proteomes" id="UP000467840"/>
    </source>
</evidence>
<gene>
    <name evidence="1" type="ORF">GH714_023019</name>
</gene>
<protein>
    <submittedName>
        <fullName evidence="1">Uncharacterized protein</fullName>
    </submittedName>
</protein>
<sequence length="165" mass="17869">MGCNRGSNLRLKGRAQDLATAIAIAESLLSLRKRTRLKIGTAREGELEMAHCPQCFVQGSEEAEPIIQVALQLKKCSKREVHHEVQKGLQQPRMPAQELFKHLPPKKGVGCATKLLPSAQPPARYPPMVQFSKVLQGTKATGASPLGTCLPCEVSYTTEGEVVAA</sequence>
<proteinExistence type="predicted"/>
<dbReference type="EMBL" id="JAAGAX010000007">
    <property type="protein sequence ID" value="KAF2308897.1"/>
    <property type="molecule type" value="Genomic_DNA"/>
</dbReference>
<dbReference type="AlphaFoldDB" id="A0A6A6M7Q1"/>
<accession>A0A6A6M7Q1</accession>
<keyword evidence="2" id="KW-1185">Reference proteome</keyword>
<reference evidence="1 2" key="1">
    <citation type="journal article" date="2020" name="Mol. Plant">
        <title>The Chromosome-Based Rubber Tree Genome Provides New Insights into Spurge Genome Evolution and Rubber Biosynthesis.</title>
        <authorList>
            <person name="Liu J."/>
            <person name="Shi C."/>
            <person name="Shi C.C."/>
            <person name="Li W."/>
            <person name="Zhang Q.J."/>
            <person name="Zhang Y."/>
            <person name="Li K."/>
            <person name="Lu H.F."/>
            <person name="Shi C."/>
            <person name="Zhu S.T."/>
            <person name="Xiao Z.Y."/>
            <person name="Nan H."/>
            <person name="Yue Y."/>
            <person name="Zhu X.G."/>
            <person name="Wu Y."/>
            <person name="Hong X.N."/>
            <person name="Fan G.Y."/>
            <person name="Tong Y."/>
            <person name="Zhang D."/>
            <person name="Mao C.L."/>
            <person name="Liu Y.L."/>
            <person name="Hao S.J."/>
            <person name="Liu W.Q."/>
            <person name="Lv M.Q."/>
            <person name="Zhang H.B."/>
            <person name="Liu Y."/>
            <person name="Hu-Tang G.R."/>
            <person name="Wang J.P."/>
            <person name="Wang J.H."/>
            <person name="Sun Y.H."/>
            <person name="Ni S.B."/>
            <person name="Chen W.B."/>
            <person name="Zhang X.C."/>
            <person name="Jiao Y.N."/>
            <person name="Eichler E.E."/>
            <person name="Li G.H."/>
            <person name="Liu X."/>
            <person name="Gao L.Z."/>
        </authorList>
    </citation>
    <scope>NUCLEOTIDE SEQUENCE [LARGE SCALE GENOMIC DNA]</scope>
    <source>
        <strain evidence="2">cv. GT1</strain>
        <tissue evidence="1">Leaf</tissue>
    </source>
</reference>
<dbReference type="Proteomes" id="UP000467840">
    <property type="component" value="Chromosome 17"/>
</dbReference>
<name>A0A6A6M7Q1_HEVBR</name>
<evidence type="ECO:0000313" key="1">
    <source>
        <dbReference type="EMBL" id="KAF2308897.1"/>
    </source>
</evidence>